<keyword evidence="2" id="KW-1185">Reference proteome</keyword>
<dbReference type="EMBL" id="ADKM02000095">
    <property type="protein sequence ID" value="EGC02347.1"/>
    <property type="molecule type" value="Genomic_DNA"/>
</dbReference>
<evidence type="ECO:0000313" key="2">
    <source>
        <dbReference type="Proteomes" id="UP000004259"/>
    </source>
</evidence>
<sequence length="119" mass="13587">MSDYVEIIENDGSLDVMFYIDRDEIMAIGEELAAINANAYMNGYNWQALLDCYITKFAPGLAFAFEADSEADMFAAYFEKSEEGARNAMTLVNIIKSLIEDKQKLFRFVSEYGDEVDWD</sequence>
<dbReference type="OrthoDB" id="8657476at2"/>
<dbReference type="eggNOG" id="ENOG5032U0X">
    <property type="taxonomic scope" value="Bacteria"/>
</dbReference>
<evidence type="ECO:0000313" key="1">
    <source>
        <dbReference type="EMBL" id="EGC02347.1"/>
    </source>
</evidence>
<reference evidence="1 2" key="1">
    <citation type="submission" date="2011-02" db="EMBL/GenBank/DDBJ databases">
        <authorList>
            <person name="Nelson K.E."/>
            <person name="Sutton G."/>
            <person name="Torralba M."/>
            <person name="Durkin S."/>
            <person name="Harkins D."/>
            <person name="Montgomery R."/>
            <person name="Ziemer C."/>
            <person name="Klaassens E."/>
            <person name="Ocuiv P."/>
            <person name="Morrison M."/>
        </authorList>
    </citation>
    <scope>NUCLEOTIDE SEQUENCE [LARGE SCALE GENOMIC DNA]</scope>
    <source>
        <strain evidence="1 2">8</strain>
    </source>
</reference>
<dbReference type="AlphaFoldDB" id="E9SEC2"/>
<comment type="caution">
    <text evidence="1">The sequence shown here is derived from an EMBL/GenBank/DDBJ whole genome shotgun (WGS) entry which is preliminary data.</text>
</comment>
<dbReference type="Proteomes" id="UP000004259">
    <property type="component" value="Unassembled WGS sequence"/>
</dbReference>
<organism evidence="1 2">
    <name type="scientific">Ruminococcus albus 8</name>
    <dbReference type="NCBI Taxonomy" id="246199"/>
    <lineage>
        <taxon>Bacteria</taxon>
        <taxon>Bacillati</taxon>
        <taxon>Bacillota</taxon>
        <taxon>Clostridia</taxon>
        <taxon>Eubacteriales</taxon>
        <taxon>Oscillospiraceae</taxon>
        <taxon>Ruminococcus</taxon>
    </lineage>
</organism>
<accession>E9SEC2</accession>
<dbReference type="InterPro" id="IPR028956">
    <property type="entry name" value="Imm51"/>
</dbReference>
<gene>
    <name evidence="1" type="ORF">CUS_5952</name>
</gene>
<dbReference type="Pfam" id="PF15595">
    <property type="entry name" value="Imm51"/>
    <property type="match status" value="1"/>
</dbReference>
<name>E9SEC2_RUMAL</name>
<dbReference type="STRING" id="246199.CUS_5952"/>
<dbReference type="RefSeq" id="WP_002850988.1">
    <property type="nucleotide sequence ID" value="NZ_ADKM02000095.1"/>
</dbReference>
<proteinExistence type="predicted"/>
<protein>
    <submittedName>
        <fullName evidence="1">Uncharacterized protein</fullName>
    </submittedName>
</protein>